<keyword evidence="1" id="KW-0812">Transmembrane</keyword>
<feature type="transmembrane region" description="Helical" evidence="1">
    <location>
        <begin position="286"/>
        <end position="307"/>
    </location>
</feature>
<feature type="transmembrane region" description="Helical" evidence="1">
    <location>
        <begin position="319"/>
        <end position="341"/>
    </location>
</feature>
<proteinExistence type="predicted"/>
<reference evidence="2 3" key="1">
    <citation type="submission" date="2020-06" db="EMBL/GenBank/DDBJ databases">
        <title>Lactobacillus rhamnosus QC,genome.</title>
        <authorList>
            <person name="Yi H."/>
            <person name="Jin M."/>
        </authorList>
    </citation>
    <scope>NUCLEOTIDE SEQUENCE [LARGE SCALE GENOMIC DNA]</scope>
    <source>
        <strain evidence="2 3">QC</strain>
    </source>
</reference>
<dbReference type="AlphaFoldDB" id="A0A7Y7QGM7"/>
<evidence type="ECO:0000313" key="3">
    <source>
        <dbReference type="Proteomes" id="UP000542889"/>
    </source>
</evidence>
<dbReference type="Proteomes" id="UP000542889">
    <property type="component" value="Unassembled WGS sequence"/>
</dbReference>
<dbReference type="RefSeq" id="WP_176818292.1">
    <property type="nucleotide sequence ID" value="NZ_JABXWP010000014.1"/>
</dbReference>
<keyword evidence="1" id="KW-0472">Membrane</keyword>
<feature type="transmembrane region" description="Helical" evidence="1">
    <location>
        <begin position="361"/>
        <end position="385"/>
    </location>
</feature>
<evidence type="ECO:0000313" key="2">
    <source>
        <dbReference type="EMBL" id="NVO88789.1"/>
    </source>
</evidence>
<feature type="transmembrane region" description="Helical" evidence="1">
    <location>
        <begin position="193"/>
        <end position="215"/>
    </location>
</feature>
<accession>A0A7Y7QGM7</accession>
<feature type="transmembrane region" description="Helical" evidence="1">
    <location>
        <begin position="14"/>
        <end position="34"/>
    </location>
</feature>
<dbReference type="EMBL" id="JABXWP010000014">
    <property type="protein sequence ID" value="NVO88789.1"/>
    <property type="molecule type" value="Genomic_DNA"/>
</dbReference>
<name>A0A7Y7QGM7_LACRH</name>
<protein>
    <submittedName>
        <fullName evidence="2">ABC transporter</fullName>
    </submittedName>
</protein>
<gene>
    <name evidence="2" type="ORF">HWN39_09765</name>
</gene>
<comment type="caution">
    <text evidence="2">The sequence shown here is derived from an EMBL/GenBank/DDBJ whole genome shotgun (WGS) entry which is preliminary data.</text>
</comment>
<organism evidence="2 3">
    <name type="scientific">Lacticaseibacillus rhamnosus</name>
    <name type="common">Lactobacillus rhamnosus</name>
    <dbReference type="NCBI Taxonomy" id="47715"/>
    <lineage>
        <taxon>Bacteria</taxon>
        <taxon>Bacillati</taxon>
        <taxon>Bacillota</taxon>
        <taxon>Bacilli</taxon>
        <taxon>Lactobacillales</taxon>
        <taxon>Lactobacillaceae</taxon>
        <taxon>Lacticaseibacillus</taxon>
    </lineage>
</organism>
<keyword evidence="1" id="KW-1133">Transmembrane helix</keyword>
<sequence>MILIKWQHKVLKNAFPFLWPLFIALAILFTLFFIEIQNQEKYVNSYRSQIEEKLKAPAVKRDSSLRAQIKYEYQALKSGPDEYNRKYLEALSIRRNNNGTSSLGTRIKNAFTPISIDITNMYTSGEYQNTINELNLVASNKLTPFFPARLLTNESTKLTFGGDDLTFKKYTMQFSTRFYTHGFYFLEHLFHELVFNVLSIIFGLVIFGWWAQIGFKKSSGCGNDWLEMLNISQEKAYLGGFLLNILSYFVMTLVITAVFLLISAVFASLGSLEYPIFDWNGNFMQLWQIVLTDISLLMINIFLFFSINSFLQTLISNALVQTLVSSMIVVLASLLPIRWWSPFASLHISTISDGFVVQNGGSLLPVILITLSLGIMFLFSGLLVIKLQRR</sequence>
<evidence type="ECO:0000256" key="1">
    <source>
        <dbReference type="SAM" id="Phobius"/>
    </source>
</evidence>
<feature type="transmembrane region" description="Helical" evidence="1">
    <location>
        <begin position="236"/>
        <end position="266"/>
    </location>
</feature>